<name>A0A0F9D7P3_9ZZZZ</name>
<comment type="caution">
    <text evidence="1">The sequence shown here is derived from an EMBL/GenBank/DDBJ whole genome shotgun (WGS) entry which is preliminary data.</text>
</comment>
<dbReference type="EMBL" id="LAZR01030108">
    <property type="protein sequence ID" value="KKL57609.1"/>
    <property type="molecule type" value="Genomic_DNA"/>
</dbReference>
<evidence type="ECO:0008006" key="2">
    <source>
        <dbReference type="Google" id="ProtNLM"/>
    </source>
</evidence>
<reference evidence="1" key="1">
    <citation type="journal article" date="2015" name="Nature">
        <title>Complex archaea that bridge the gap between prokaryotes and eukaryotes.</title>
        <authorList>
            <person name="Spang A."/>
            <person name="Saw J.H."/>
            <person name="Jorgensen S.L."/>
            <person name="Zaremba-Niedzwiedzka K."/>
            <person name="Martijn J."/>
            <person name="Lind A.E."/>
            <person name="van Eijk R."/>
            <person name="Schleper C."/>
            <person name="Guy L."/>
            <person name="Ettema T.J."/>
        </authorList>
    </citation>
    <scope>NUCLEOTIDE SEQUENCE</scope>
</reference>
<organism evidence="1">
    <name type="scientific">marine sediment metagenome</name>
    <dbReference type="NCBI Taxonomy" id="412755"/>
    <lineage>
        <taxon>unclassified sequences</taxon>
        <taxon>metagenomes</taxon>
        <taxon>ecological metagenomes</taxon>
    </lineage>
</organism>
<gene>
    <name evidence="1" type="ORF">LCGC14_2233690</name>
</gene>
<dbReference type="NCBIfam" id="TIGR04387">
    <property type="entry name" value="capsid_maj_N4"/>
    <property type="match status" value="1"/>
</dbReference>
<proteinExistence type="predicted"/>
<accession>A0A0F9D7P3</accession>
<dbReference type="AlphaFoldDB" id="A0A0F9D7P3"/>
<protein>
    <recommendedName>
        <fullName evidence="2">N4-gp56 family major capsid protein</fullName>
    </recommendedName>
</protein>
<sequence length="319" mass="34266">MAVINVTGGSTGDVGSTAATLINALQADLLEVVKFNTVLEQLFDSVPLTNAKTMQWNRLERRSVATTPSQLTEGVNPNAVGLQINSITATIEEYGERYFIAELAELSAKNGIVQETMKTAAYAMAETRARLLYTVADAATNVQRVNGRASDNAIAIGDTWSFHEIAEVVSILAGNGVPRYPGDAYRMVLPSHLYYSISVDPNWGSTRQFSRSADIDRGYVGQLHGADIIKVVDNSFTLTISGTTGNSDSIYSGFVAGPGFAKVTDMGGRQLYLDAPGSGDDTLRLYYKVGWKMRMKGVLTNQGFGRRLRASGNNAGSAP</sequence>
<evidence type="ECO:0000313" key="1">
    <source>
        <dbReference type="EMBL" id="KKL57609.1"/>
    </source>
</evidence>